<evidence type="ECO:0000256" key="4">
    <source>
        <dbReference type="ARBA" id="ARBA00022741"/>
    </source>
</evidence>
<dbReference type="Gene3D" id="3.90.1300.10">
    <property type="entry name" value="Amidase signature (AS) domain"/>
    <property type="match status" value="1"/>
</dbReference>
<keyword evidence="3 7" id="KW-0436">Ligase</keyword>
<reference evidence="9 10" key="1">
    <citation type="journal article" date="2011" name="Stand. Genomic Sci.">
        <title>Complete genome sequence of Haliscomenobacter hydrossis type strain (O).</title>
        <authorList>
            <consortium name="US DOE Joint Genome Institute (JGI-PGF)"/>
            <person name="Daligault H."/>
            <person name="Lapidus A."/>
            <person name="Zeytun A."/>
            <person name="Nolan M."/>
            <person name="Lucas S."/>
            <person name="Del Rio T.G."/>
            <person name="Tice H."/>
            <person name="Cheng J.F."/>
            <person name="Tapia R."/>
            <person name="Han C."/>
            <person name="Goodwin L."/>
            <person name="Pitluck S."/>
            <person name="Liolios K."/>
            <person name="Pagani I."/>
            <person name="Ivanova N."/>
            <person name="Huntemann M."/>
            <person name="Mavromatis K."/>
            <person name="Mikhailova N."/>
            <person name="Pati A."/>
            <person name="Chen A."/>
            <person name="Palaniappan K."/>
            <person name="Land M."/>
            <person name="Hauser L."/>
            <person name="Brambilla E.M."/>
            <person name="Rohde M."/>
            <person name="Verbarg S."/>
            <person name="Goker M."/>
            <person name="Bristow J."/>
            <person name="Eisen J.A."/>
            <person name="Markowitz V."/>
            <person name="Hugenholtz P."/>
            <person name="Kyrpides N.C."/>
            <person name="Klenk H.P."/>
            <person name="Woyke T."/>
        </authorList>
    </citation>
    <scope>NUCLEOTIDE SEQUENCE [LARGE SCALE GENOMIC DNA]</scope>
    <source>
        <strain evidence="10">ATCC 27775 / DSM 1100 / LMG 10767 / O</strain>
    </source>
</reference>
<organism evidence="9 10">
    <name type="scientific">Haliscomenobacter hydrossis (strain ATCC 27775 / DSM 1100 / LMG 10767 / O)</name>
    <dbReference type="NCBI Taxonomy" id="760192"/>
    <lineage>
        <taxon>Bacteria</taxon>
        <taxon>Pseudomonadati</taxon>
        <taxon>Bacteroidota</taxon>
        <taxon>Saprospiria</taxon>
        <taxon>Saprospirales</taxon>
        <taxon>Haliscomenobacteraceae</taxon>
        <taxon>Haliscomenobacter</taxon>
    </lineage>
</organism>
<dbReference type="KEGG" id="hhy:Halhy_3299"/>
<feature type="active site" description="Charge relay system" evidence="7">
    <location>
        <position position="78"/>
    </location>
</feature>
<accession>F4KTA1</accession>
<evidence type="ECO:0000259" key="8">
    <source>
        <dbReference type="Pfam" id="PF01425"/>
    </source>
</evidence>
<dbReference type="GO" id="GO:0005524">
    <property type="term" value="F:ATP binding"/>
    <property type="evidence" value="ECO:0007669"/>
    <property type="project" value="UniProtKB-KW"/>
</dbReference>
<dbReference type="NCBIfam" id="TIGR00132">
    <property type="entry name" value="gatA"/>
    <property type="match status" value="1"/>
</dbReference>
<proteinExistence type="inferred from homology"/>
<evidence type="ECO:0000313" key="9">
    <source>
        <dbReference type="EMBL" id="AEE51158.1"/>
    </source>
</evidence>
<protein>
    <recommendedName>
        <fullName evidence="2 7">Glutamyl-tRNA(Gln) amidotransferase subunit A</fullName>
        <shortName evidence="7">Glu-ADT subunit A</shortName>
        <ecNumber evidence="7">6.3.5.7</ecNumber>
    </recommendedName>
</protein>
<comment type="catalytic activity">
    <reaction evidence="7">
        <text>L-glutamyl-tRNA(Gln) + L-glutamine + ATP + H2O = L-glutaminyl-tRNA(Gln) + L-glutamate + ADP + phosphate + H(+)</text>
        <dbReference type="Rhea" id="RHEA:17521"/>
        <dbReference type="Rhea" id="RHEA-COMP:9681"/>
        <dbReference type="Rhea" id="RHEA-COMP:9684"/>
        <dbReference type="ChEBI" id="CHEBI:15377"/>
        <dbReference type="ChEBI" id="CHEBI:15378"/>
        <dbReference type="ChEBI" id="CHEBI:29985"/>
        <dbReference type="ChEBI" id="CHEBI:30616"/>
        <dbReference type="ChEBI" id="CHEBI:43474"/>
        <dbReference type="ChEBI" id="CHEBI:58359"/>
        <dbReference type="ChEBI" id="CHEBI:78520"/>
        <dbReference type="ChEBI" id="CHEBI:78521"/>
        <dbReference type="ChEBI" id="CHEBI:456216"/>
        <dbReference type="EC" id="6.3.5.7"/>
    </reaction>
</comment>
<evidence type="ECO:0000256" key="2">
    <source>
        <dbReference type="ARBA" id="ARBA00014428"/>
    </source>
</evidence>
<dbReference type="OrthoDB" id="9811471at2"/>
<evidence type="ECO:0000256" key="6">
    <source>
        <dbReference type="ARBA" id="ARBA00022917"/>
    </source>
</evidence>
<dbReference type="HAMAP" id="MF_00120">
    <property type="entry name" value="GatA"/>
    <property type="match status" value="1"/>
</dbReference>
<dbReference type="RefSeq" id="WP_013765699.1">
    <property type="nucleotide sequence ID" value="NC_015510.1"/>
</dbReference>
<feature type="domain" description="Amidase" evidence="8">
    <location>
        <begin position="23"/>
        <end position="466"/>
    </location>
</feature>
<dbReference type="GO" id="GO:0030956">
    <property type="term" value="C:glutamyl-tRNA(Gln) amidotransferase complex"/>
    <property type="evidence" value="ECO:0007669"/>
    <property type="project" value="InterPro"/>
</dbReference>
<feature type="active site" description="Charge relay system" evidence="7">
    <location>
        <position position="153"/>
    </location>
</feature>
<evidence type="ECO:0000313" key="10">
    <source>
        <dbReference type="Proteomes" id="UP000008461"/>
    </source>
</evidence>
<comment type="similarity">
    <text evidence="7">Belongs to the amidase family. GatA subfamily.</text>
</comment>
<evidence type="ECO:0000256" key="3">
    <source>
        <dbReference type="ARBA" id="ARBA00022598"/>
    </source>
</evidence>
<gene>
    <name evidence="7" type="primary">gatA</name>
    <name evidence="9" type="ordered locus">Halhy_3299</name>
</gene>
<dbReference type="eggNOG" id="COG0154">
    <property type="taxonomic scope" value="Bacteria"/>
</dbReference>
<reference key="2">
    <citation type="submission" date="2011-04" db="EMBL/GenBank/DDBJ databases">
        <title>Complete sequence of chromosome of Haliscomenobacter hydrossis DSM 1100.</title>
        <authorList>
            <consortium name="US DOE Joint Genome Institute (JGI-PGF)"/>
            <person name="Lucas S."/>
            <person name="Han J."/>
            <person name="Lapidus A."/>
            <person name="Bruce D."/>
            <person name="Goodwin L."/>
            <person name="Pitluck S."/>
            <person name="Peters L."/>
            <person name="Kyrpides N."/>
            <person name="Mavromatis K."/>
            <person name="Ivanova N."/>
            <person name="Ovchinnikova G."/>
            <person name="Pagani I."/>
            <person name="Daligault H."/>
            <person name="Detter J.C."/>
            <person name="Han C."/>
            <person name="Land M."/>
            <person name="Hauser L."/>
            <person name="Markowitz V."/>
            <person name="Cheng J.-F."/>
            <person name="Hugenholtz P."/>
            <person name="Woyke T."/>
            <person name="Wu D."/>
            <person name="Verbarg S."/>
            <person name="Frueling A."/>
            <person name="Brambilla E."/>
            <person name="Klenk H.-P."/>
            <person name="Eisen J.A."/>
        </authorList>
    </citation>
    <scope>NUCLEOTIDE SEQUENCE</scope>
    <source>
        <strain>DSM 1100</strain>
    </source>
</reference>
<dbReference type="GO" id="GO:0050567">
    <property type="term" value="F:glutaminyl-tRNA synthase (glutamine-hydrolyzing) activity"/>
    <property type="evidence" value="ECO:0007669"/>
    <property type="project" value="UniProtKB-UniRule"/>
</dbReference>
<dbReference type="InterPro" id="IPR004412">
    <property type="entry name" value="GatA"/>
</dbReference>
<sequence>MPRFSTLTQVQDAIQSGATTLVEVVDHYLEKIHEYQALNIYVEVFAEEALEKAHQLEQKYRENPAQVGRLFGAVVSIKDVICYQGHTVTAGSKILEGFQSLFSATAVERLLAEDAIIIGRTNCDEFAMGSTNETSYYGPVRNAADPTKVPGGSSGGAAVAVQADTCLISLGTDTGGSVRQPAALCGVIGMKPSYGRISRHGLLAYGSSFDQVGILGHSVQDIALTLEIVAGKDDFDATTTQGLVPPYSQMLEFKGPVKVAYFDTAVNHPSLDPGIRAHCLRMIEWLKAQGHTVESVPFDYLDYIIPAYYVLTTAEASSNLSRYDGIRFGYRSPNTQTLEETYKKSRTEGFGREVKRRIMLGAFVLSSGYYDAYYTKAQKVRRLISDQTNAIFAEYDFLLMPAAPTPAWGLGESLEDPVAMYLADIFTVQANMVGIPGIALPVGTHETGLPVGLQFMAGKLKEAELLAFAQQISSNYPQ</sequence>
<keyword evidence="6 7" id="KW-0648">Protein biosynthesis</keyword>
<keyword evidence="10" id="KW-1185">Reference proteome</keyword>
<comment type="function">
    <text evidence="7">Allows the formation of correctly charged Gln-tRNA(Gln) through the transamidation of misacylated Glu-tRNA(Gln) in organisms which lack glutaminyl-tRNA synthetase. The reaction takes place in the presence of glutamine and ATP through an activated gamma-phospho-Glu-tRNA(Gln).</text>
</comment>
<dbReference type="EC" id="6.3.5.7" evidence="7"/>
<dbReference type="PANTHER" id="PTHR11895">
    <property type="entry name" value="TRANSAMIDASE"/>
    <property type="match status" value="1"/>
</dbReference>
<evidence type="ECO:0000256" key="1">
    <source>
        <dbReference type="ARBA" id="ARBA00011123"/>
    </source>
</evidence>
<dbReference type="InterPro" id="IPR036928">
    <property type="entry name" value="AS_sf"/>
</dbReference>
<dbReference type="SUPFAM" id="SSF75304">
    <property type="entry name" value="Amidase signature (AS) enzymes"/>
    <property type="match status" value="1"/>
</dbReference>
<dbReference type="GO" id="GO:0006412">
    <property type="term" value="P:translation"/>
    <property type="evidence" value="ECO:0007669"/>
    <property type="project" value="UniProtKB-UniRule"/>
</dbReference>
<feature type="active site" description="Acyl-ester intermediate" evidence="7">
    <location>
        <position position="177"/>
    </location>
</feature>
<dbReference type="STRING" id="760192.Halhy_3299"/>
<keyword evidence="5 7" id="KW-0067">ATP-binding</keyword>
<dbReference type="InterPro" id="IPR000120">
    <property type="entry name" value="Amidase"/>
</dbReference>
<keyword evidence="4 7" id="KW-0547">Nucleotide-binding</keyword>
<dbReference type="EMBL" id="CP002691">
    <property type="protein sequence ID" value="AEE51158.1"/>
    <property type="molecule type" value="Genomic_DNA"/>
</dbReference>
<dbReference type="PANTHER" id="PTHR11895:SF7">
    <property type="entry name" value="GLUTAMYL-TRNA(GLN) AMIDOTRANSFERASE SUBUNIT A, MITOCHONDRIAL"/>
    <property type="match status" value="1"/>
</dbReference>
<dbReference type="Proteomes" id="UP000008461">
    <property type="component" value="Chromosome"/>
</dbReference>
<evidence type="ECO:0000256" key="5">
    <source>
        <dbReference type="ARBA" id="ARBA00022840"/>
    </source>
</evidence>
<dbReference type="InterPro" id="IPR023631">
    <property type="entry name" value="Amidase_dom"/>
</dbReference>
<dbReference type="AlphaFoldDB" id="F4KTA1"/>
<comment type="subunit">
    <text evidence="1 7">Heterotrimer of A, B and C subunits.</text>
</comment>
<dbReference type="HOGENOM" id="CLU_009600_0_3_10"/>
<name>F4KTA1_HALH1</name>
<dbReference type="Pfam" id="PF01425">
    <property type="entry name" value="Amidase"/>
    <property type="match status" value="1"/>
</dbReference>
<evidence type="ECO:0000256" key="7">
    <source>
        <dbReference type="HAMAP-Rule" id="MF_00120"/>
    </source>
</evidence>